<gene>
    <name evidence="9" type="ORF">GBAR_LOCUS25584</name>
</gene>
<dbReference type="InterPro" id="IPR032413">
    <property type="entry name" value="Arm_3"/>
</dbReference>
<feature type="non-terminal residue" evidence="9">
    <location>
        <position position="530"/>
    </location>
</feature>
<dbReference type="EMBL" id="CASHTH010003552">
    <property type="protein sequence ID" value="CAI8046288.1"/>
    <property type="molecule type" value="Genomic_DNA"/>
</dbReference>
<evidence type="ECO:0000313" key="9">
    <source>
        <dbReference type="EMBL" id="CAI8046288.1"/>
    </source>
</evidence>
<dbReference type="PROSITE" id="PS51214">
    <property type="entry name" value="IBB"/>
    <property type="match status" value="1"/>
</dbReference>
<dbReference type="GO" id="GO:0061608">
    <property type="term" value="F:nuclear import signal receptor activity"/>
    <property type="evidence" value="ECO:0007669"/>
    <property type="project" value="InterPro"/>
</dbReference>
<dbReference type="AlphaFoldDB" id="A0AA35TE41"/>
<name>A0AA35TE41_GEOBA</name>
<dbReference type="Gene3D" id="1.20.5.690">
    <property type="entry name" value="Importin-alpha, importin-beta-binding domain"/>
    <property type="match status" value="1"/>
</dbReference>
<dbReference type="Gene3D" id="1.25.10.10">
    <property type="entry name" value="Leucine-rich Repeat Variant"/>
    <property type="match status" value="1"/>
</dbReference>
<dbReference type="SMART" id="SM00185">
    <property type="entry name" value="ARM"/>
    <property type="match status" value="8"/>
</dbReference>
<comment type="similarity">
    <text evidence="1">Belongs to the importin alpha family.</text>
</comment>
<dbReference type="Proteomes" id="UP001174909">
    <property type="component" value="Unassembled WGS sequence"/>
</dbReference>
<keyword evidence="10" id="KW-1185">Reference proteome</keyword>
<dbReference type="InterPro" id="IPR016024">
    <property type="entry name" value="ARM-type_fold"/>
</dbReference>
<feature type="region of interest" description="Disordered" evidence="7">
    <location>
        <begin position="1"/>
        <end position="105"/>
    </location>
</feature>
<evidence type="ECO:0000256" key="5">
    <source>
        <dbReference type="PROSITE-ProRule" id="PRU00259"/>
    </source>
</evidence>
<dbReference type="GO" id="GO:0006606">
    <property type="term" value="P:protein import into nucleus"/>
    <property type="evidence" value="ECO:0007669"/>
    <property type="project" value="InterPro"/>
</dbReference>
<dbReference type="PANTHER" id="PTHR23316">
    <property type="entry name" value="IMPORTIN ALPHA"/>
    <property type="match status" value="1"/>
</dbReference>
<dbReference type="GO" id="GO:0005634">
    <property type="term" value="C:nucleus"/>
    <property type="evidence" value="ECO:0007669"/>
    <property type="project" value="UniProtKB-ARBA"/>
</dbReference>
<evidence type="ECO:0000256" key="3">
    <source>
        <dbReference type="ARBA" id="ARBA00022737"/>
    </source>
</evidence>
<evidence type="ECO:0000256" key="1">
    <source>
        <dbReference type="ARBA" id="ARBA00010394"/>
    </source>
</evidence>
<feature type="compositionally biased region" description="Polar residues" evidence="7">
    <location>
        <begin position="13"/>
        <end position="25"/>
    </location>
</feature>
<dbReference type="InterPro" id="IPR002652">
    <property type="entry name" value="Importin-a_IBB"/>
</dbReference>
<dbReference type="GO" id="GO:0005737">
    <property type="term" value="C:cytoplasm"/>
    <property type="evidence" value="ECO:0007669"/>
    <property type="project" value="InterPro"/>
</dbReference>
<feature type="repeat" description="ARM" evidence="5">
    <location>
        <begin position="199"/>
        <end position="227"/>
    </location>
</feature>
<evidence type="ECO:0000259" key="8">
    <source>
        <dbReference type="PROSITE" id="PS51214"/>
    </source>
</evidence>
<organism evidence="9 10">
    <name type="scientific">Geodia barretti</name>
    <name type="common">Barrett's horny sponge</name>
    <dbReference type="NCBI Taxonomy" id="519541"/>
    <lineage>
        <taxon>Eukaryota</taxon>
        <taxon>Metazoa</taxon>
        <taxon>Porifera</taxon>
        <taxon>Demospongiae</taxon>
        <taxon>Heteroscleromorpha</taxon>
        <taxon>Tetractinellida</taxon>
        <taxon>Astrophorina</taxon>
        <taxon>Geodiidae</taxon>
        <taxon>Geodia</taxon>
    </lineage>
</organism>
<keyword evidence="2 6" id="KW-0813">Transport</keyword>
<dbReference type="PIRSF" id="PIRSF005673">
    <property type="entry name" value="Importin_alpha"/>
    <property type="match status" value="1"/>
</dbReference>
<proteinExistence type="inferred from homology"/>
<reference evidence="9" key="1">
    <citation type="submission" date="2023-03" db="EMBL/GenBank/DDBJ databases">
        <authorList>
            <person name="Steffen K."/>
            <person name="Cardenas P."/>
        </authorList>
    </citation>
    <scope>NUCLEOTIDE SEQUENCE</scope>
</reference>
<evidence type="ECO:0000256" key="7">
    <source>
        <dbReference type="SAM" id="MobiDB-lite"/>
    </source>
</evidence>
<protein>
    <submittedName>
        <fullName evidence="9">Importin subunit alpha-1</fullName>
    </submittedName>
</protein>
<dbReference type="PROSITE" id="PS50176">
    <property type="entry name" value="ARM_REPEAT"/>
    <property type="match status" value="2"/>
</dbReference>
<evidence type="ECO:0000313" key="10">
    <source>
        <dbReference type="Proteomes" id="UP001174909"/>
    </source>
</evidence>
<dbReference type="InterPro" id="IPR011989">
    <property type="entry name" value="ARM-like"/>
</dbReference>
<feature type="domain" description="IBB" evidence="8">
    <location>
        <begin position="37"/>
        <end position="100"/>
    </location>
</feature>
<dbReference type="Pfam" id="PF01749">
    <property type="entry name" value="IBB"/>
    <property type="match status" value="1"/>
</dbReference>
<dbReference type="InterPro" id="IPR000225">
    <property type="entry name" value="Armadillo"/>
</dbReference>
<feature type="compositionally biased region" description="Basic and acidic residues" evidence="7">
    <location>
        <begin position="60"/>
        <end position="88"/>
    </location>
</feature>
<keyword evidence="4" id="KW-0653">Protein transport</keyword>
<dbReference type="Pfam" id="PF00514">
    <property type="entry name" value="Arm"/>
    <property type="match status" value="8"/>
</dbReference>
<keyword evidence="3" id="KW-0677">Repeat</keyword>
<feature type="repeat" description="ARM" evidence="5">
    <location>
        <begin position="156"/>
        <end position="199"/>
    </location>
</feature>
<dbReference type="InterPro" id="IPR036975">
    <property type="entry name" value="Importin-a_IBB_sf"/>
</dbReference>
<comment type="caution">
    <text evidence="9">The sequence shown here is derived from an EMBL/GenBank/DDBJ whole genome shotgun (WGS) entry which is preliminary data.</text>
</comment>
<accession>A0AA35TE41</accession>
<evidence type="ECO:0000256" key="4">
    <source>
        <dbReference type="ARBA" id="ARBA00022927"/>
    </source>
</evidence>
<dbReference type="SUPFAM" id="SSF48371">
    <property type="entry name" value="ARM repeat"/>
    <property type="match status" value="1"/>
</dbReference>
<evidence type="ECO:0000256" key="2">
    <source>
        <dbReference type="ARBA" id="ARBA00022448"/>
    </source>
</evidence>
<sequence>PIRRVSFGDSKLQRQNAPSYPSSHKLSSDCPPALCLKESCKMPSTPTKENSGRLRSFKNRGKDQDEMRRRRNDVTVELRRAKKDEQSLKRRNLQVEPDETPLQESNKTVPLDLSLPAIVSNINSLNPEAQLSGVQSCRKLLSKEKNPPIDAVIGSGVVSKLVEFLARADNHKLQFESAWALTNIASGTSEQTMFVVQSGAVPHFVRLLSSEHLNVVDQAVWALGNIAGNGSDCRDFTVRCGIIQPLIDLISRTTGIAHLRNVTWTLSNLCRNKSPPPAFEAVQQILPALAHLIKHEDREVVSDTCWALSYLTDASTDRIQAVIDSDIVTRLVQLLGSSEISCVTPALRAVGNIVTGSDHQTQLVLDCAALSHFNNLLTHPRSNIQKEAAWTISNITAGQPSQIQSVIDMQLIPHLLQIMARGEYKAQKEAVWAITNLTAGGNVDQIIYILEANALKPLCDLLVVKDAKIVQVLLDGLLNILNAASKRRLVDQVCLMIEECEGLDKIEALQQHSNQDVYKLSLTIIDKFLL</sequence>
<evidence type="ECO:0000256" key="6">
    <source>
        <dbReference type="PROSITE-ProRule" id="PRU00561"/>
    </source>
</evidence>
<dbReference type="InterPro" id="IPR024931">
    <property type="entry name" value="Importin_alpha"/>
</dbReference>
<dbReference type="FunFam" id="1.25.10.10:FF:000009">
    <property type="entry name" value="Importin subunit alpha"/>
    <property type="match status" value="1"/>
</dbReference>
<dbReference type="Pfam" id="PF16186">
    <property type="entry name" value="Arm_3"/>
    <property type="match status" value="1"/>
</dbReference>